<protein>
    <submittedName>
        <fullName evidence="1">Uncharacterized protein</fullName>
    </submittedName>
</protein>
<evidence type="ECO:0000313" key="2">
    <source>
        <dbReference type="Proteomes" id="UP001269081"/>
    </source>
</evidence>
<sequence length="51" mass="5882">MTYDVTNPASPQYLKVVKAGIFRKEFYLFLTSKMPNNRSLVIVKAAKEMEL</sequence>
<organism evidence="1 2">
    <name type="scientific">Flavobacterium piscis</name>
    <dbReference type="NCBI Taxonomy" id="1114874"/>
    <lineage>
        <taxon>Bacteria</taxon>
        <taxon>Pseudomonadati</taxon>
        <taxon>Bacteroidota</taxon>
        <taxon>Flavobacteriia</taxon>
        <taxon>Flavobacteriales</taxon>
        <taxon>Flavobacteriaceae</taxon>
        <taxon>Flavobacterium</taxon>
    </lineage>
</organism>
<dbReference type="Proteomes" id="UP001269081">
    <property type="component" value="Unassembled WGS sequence"/>
</dbReference>
<dbReference type="EMBL" id="JAVDWQ010000017">
    <property type="protein sequence ID" value="MDR7212030.1"/>
    <property type="molecule type" value="Genomic_DNA"/>
</dbReference>
<keyword evidence="2" id="KW-1185">Reference proteome</keyword>
<proteinExistence type="predicted"/>
<accession>A0ABU1YCQ6</accession>
<evidence type="ECO:0000313" key="1">
    <source>
        <dbReference type="EMBL" id="MDR7212030.1"/>
    </source>
</evidence>
<reference evidence="1 2" key="1">
    <citation type="submission" date="2023-07" db="EMBL/GenBank/DDBJ databases">
        <title>Sorghum-associated microbial communities from plants grown in Nebraska, USA.</title>
        <authorList>
            <person name="Schachtman D."/>
        </authorList>
    </citation>
    <scope>NUCLEOTIDE SEQUENCE [LARGE SCALE GENOMIC DNA]</scope>
    <source>
        <strain evidence="1 2">4129</strain>
    </source>
</reference>
<comment type="caution">
    <text evidence="1">The sequence shown here is derived from an EMBL/GenBank/DDBJ whole genome shotgun (WGS) entry which is preliminary data.</text>
</comment>
<dbReference type="RefSeq" id="WP_310283457.1">
    <property type="nucleotide sequence ID" value="NZ_JAVDWQ010000017.1"/>
</dbReference>
<gene>
    <name evidence="1" type="ORF">J2W48_003987</name>
</gene>
<name>A0ABU1YCQ6_9FLAO</name>